<dbReference type="Proteomes" id="UP000295793">
    <property type="component" value="Unassembled WGS sequence"/>
</dbReference>
<dbReference type="GO" id="GO:0016740">
    <property type="term" value="F:transferase activity"/>
    <property type="evidence" value="ECO:0007669"/>
    <property type="project" value="UniProtKB-KW"/>
</dbReference>
<name>A0A4R3I7Y7_9GAMM</name>
<evidence type="ECO:0000313" key="1">
    <source>
        <dbReference type="EMBL" id="TCS41931.1"/>
    </source>
</evidence>
<dbReference type="Pfam" id="PF13704">
    <property type="entry name" value="Glyco_tranf_2_4"/>
    <property type="match status" value="1"/>
</dbReference>
<accession>A0A4R3I7Y7</accession>
<comment type="caution">
    <text evidence="1">The sequence shown here is derived from an EMBL/GenBank/DDBJ whole genome shotgun (WGS) entry which is preliminary data.</text>
</comment>
<keyword evidence="2" id="KW-1185">Reference proteome</keyword>
<evidence type="ECO:0000313" key="2">
    <source>
        <dbReference type="Proteomes" id="UP000295793"/>
    </source>
</evidence>
<keyword evidence="1" id="KW-0808">Transferase</keyword>
<dbReference type="RefSeq" id="WP_165901827.1">
    <property type="nucleotide sequence ID" value="NZ_SLZR01000004.1"/>
</dbReference>
<gene>
    <name evidence="1" type="ORF">BCF53_10435</name>
</gene>
<proteinExistence type="predicted"/>
<protein>
    <submittedName>
        <fullName evidence="1">Glycosyl transferase family 2</fullName>
    </submittedName>
</protein>
<dbReference type="AlphaFoldDB" id="A0A4R3I7Y7"/>
<sequence>MSTSHTIKVKLVGVAKDEGAYLARWIHHHLYFGFNEIEIYINRTSDNSHEIVKKISNNYPAVKAIDADRFDCLPEFNSNRLQHESYLHALKSGRGSDYVMFLDIDEYWVTPGLDQSISDFIEEQSHFDAMVFEWFNEGGVNDEFQAFEKIVYGKLHQLGKSLIKMPSKIKDIRLHVSEMNPDSVIVLADGTKFKCEDEKKLPQHVSKDINSLKKAFVLHRMHRSEPEYLSSLFRGNPEQQFPIKLNRLGFGYAPNDPSIESIEFDRENYQKLGKSYDSFVAKCDLKSSIESAEQVVLKNAENLKYSIGELIQQKPEAVRRVLKYVKDKDISAVLGCPVKVVSIGGNEYKRKVVVHAGAHKTGTTSIQHGLFKSRNKLKAEGVVYATFDDRKSNQSILMHDAFLGSAASPRNVRALSQSDIDNLECKVIGYLNTIAKDDSWHTLIISGESISTLTQEMLSRFFSSVKRAFSNETLIECVFVVRNPCDYFRSTLQERLKRDSLEHIFSSGFPEESIFKNTIQKLAVTFKNEIKVLDFDTLVKEEYSLPYCFLKEVSGRFSDANFNYLKNYSRVGNQSMSSETFEFLNFINARYASSEKKQQLFHDARPLFNIAGLKPFSLPEEIKRKIEDKSQSDINYLNCNHGMRYSSQDSVGKQGVSWTAKNIKLFSWAVVDLPLYLREDAARFLEEKRQCNVKGLRNKNRAYTQAIKLITAVNRAPRWLCSVLCKSIYIRKRIEGKLGSWLH</sequence>
<dbReference type="EMBL" id="SLZR01000004">
    <property type="protein sequence ID" value="TCS41931.1"/>
    <property type="molecule type" value="Genomic_DNA"/>
</dbReference>
<reference evidence="1 2" key="1">
    <citation type="submission" date="2019-03" db="EMBL/GenBank/DDBJ databases">
        <title>Genomic Encyclopedia of Archaeal and Bacterial Type Strains, Phase II (KMG-II): from individual species to whole genera.</title>
        <authorList>
            <person name="Goeker M."/>
        </authorList>
    </citation>
    <scope>NUCLEOTIDE SEQUENCE [LARGE SCALE GENOMIC DNA]</scope>
    <source>
        <strain evidence="1 2">DSM 15388</strain>
    </source>
</reference>
<organism evidence="1 2">
    <name type="scientific">Reinekea marinisedimentorum</name>
    <dbReference type="NCBI Taxonomy" id="230495"/>
    <lineage>
        <taxon>Bacteria</taxon>
        <taxon>Pseudomonadati</taxon>
        <taxon>Pseudomonadota</taxon>
        <taxon>Gammaproteobacteria</taxon>
        <taxon>Oceanospirillales</taxon>
        <taxon>Saccharospirillaceae</taxon>
        <taxon>Reinekea</taxon>
    </lineage>
</organism>